<accession>A0A7N2LDU3</accession>
<keyword evidence="3" id="KW-1185">Reference proteome</keyword>
<dbReference type="Gramene" id="QL04p012929:mrna">
    <property type="protein sequence ID" value="QL04p012929:mrna"/>
    <property type="gene ID" value="QL04p012929"/>
</dbReference>
<dbReference type="AlphaFoldDB" id="A0A7N2LDU3"/>
<evidence type="ECO:0000313" key="3">
    <source>
        <dbReference type="Proteomes" id="UP000594261"/>
    </source>
</evidence>
<dbReference type="EMBL" id="LRBV02000004">
    <property type="status" value="NOT_ANNOTATED_CDS"/>
    <property type="molecule type" value="Genomic_DNA"/>
</dbReference>
<name>A0A7N2LDU3_QUELO</name>
<evidence type="ECO:0000313" key="2">
    <source>
        <dbReference type="EnsemblPlants" id="QL04p012929:mrna"/>
    </source>
</evidence>
<reference evidence="2" key="2">
    <citation type="submission" date="2021-01" db="UniProtKB">
        <authorList>
            <consortium name="EnsemblPlants"/>
        </authorList>
    </citation>
    <scope>IDENTIFICATION</scope>
</reference>
<dbReference type="Proteomes" id="UP000594261">
    <property type="component" value="Chromosome 4"/>
</dbReference>
<organism evidence="2 3">
    <name type="scientific">Quercus lobata</name>
    <name type="common">Valley oak</name>
    <dbReference type="NCBI Taxonomy" id="97700"/>
    <lineage>
        <taxon>Eukaryota</taxon>
        <taxon>Viridiplantae</taxon>
        <taxon>Streptophyta</taxon>
        <taxon>Embryophyta</taxon>
        <taxon>Tracheophyta</taxon>
        <taxon>Spermatophyta</taxon>
        <taxon>Magnoliopsida</taxon>
        <taxon>eudicotyledons</taxon>
        <taxon>Gunneridae</taxon>
        <taxon>Pentapetalae</taxon>
        <taxon>rosids</taxon>
        <taxon>fabids</taxon>
        <taxon>Fagales</taxon>
        <taxon>Fagaceae</taxon>
        <taxon>Quercus</taxon>
    </lineage>
</organism>
<feature type="region of interest" description="Disordered" evidence="1">
    <location>
        <begin position="1"/>
        <end position="26"/>
    </location>
</feature>
<sequence>MKRQREEQKIEKKQHQGGTGFNDDSDEVTYGWLELLIRGDRGSGMDILQSSDPRMKTLQENSIISFNAAFKVSRESLFWSSKSLVVEMSKSSL</sequence>
<reference evidence="2 3" key="1">
    <citation type="journal article" date="2016" name="G3 (Bethesda)">
        <title>First Draft Assembly and Annotation of the Genome of a California Endemic Oak Quercus lobata Nee (Fagaceae).</title>
        <authorList>
            <person name="Sork V.L."/>
            <person name="Fitz-Gibbon S.T."/>
            <person name="Puiu D."/>
            <person name="Crepeau M."/>
            <person name="Gugger P.F."/>
            <person name="Sherman R."/>
            <person name="Stevens K."/>
            <person name="Langley C.H."/>
            <person name="Pellegrini M."/>
            <person name="Salzberg S.L."/>
        </authorList>
    </citation>
    <scope>NUCLEOTIDE SEQUENCE [LARGE SCALE GENOMIC DNA]</scope>
    <source>
        <strain evidence="2 3">cv. SW786</strain>
    </source>
</reference>
<protein>
    <submittedName>
        <fullName evidence="2">Uncharacterized protein</fullName>
    </submittedName>
</protein>
<proteinExistence type="predicted"/>
<dbReference type="EnsemblPlants" id="QL04p012929:mrna">
    <property type="protein sequence ID" value="QL04p012929:mrna"/>
    <property type="gene ID" value="QL04p012929"/>
</dbReference>
<feature type="compositionally biased region" description="Basic and acidic residues" evidence="1">
    <location>
        <begin position="1"/>
        <end position="14"/>
    </location>
</feature>
<dbReference type="InParanoid" id="A0A7N2LDU3"/>
<evidence type="ECO:0000256" key="1">
    <source>
        <dbReference type="SAM" id="MobiDB-lite"/>
    </source>
</evidence>